<dbReference type="PANTHER" id="PTHR47495:SF2">
    <property type="entry name" value="ALDEHYDE DEHYDROGENASE"/>
    <property type="match status" value="1"/>
</dbReference>
<dbReference type="RefSeq" id="WP_354694569.1">
    <property type="nucleotide sequence ID" value="NZ_JAZHOG010000003.1"/>
</dbReference>
<dbReference type="PROSITE" id="PS51318">
    <property type="entry name" value="TAT"/>
    <property type="match status" value="1"/>
</dbReference>
<proteinExistence type="predicted"/>
<dbReference type="InterPro" id="IPR037165">
    <property type="entry name" value="AldOxase/xan_DH_Mopterin-bd_sf"/>
</dbReference>
<dbReference type="Pfam" id="PF02738">
    <property type="entry name" value="MoCoBD_1"/>
    <property type="match status" value="1"/>
</dbReference>
<dbReference type="AlphaFoldDB" id="A0AAW9RC88"/>
<dbReference type="InterPro" id="IPR046867">
    <property type="entry name" value="AldOxase/xan_DH_MoCoBD2"/>
</dbReference>
<dbReference type="InterPro" id="IPR008274">
    <property type="entry name" value="AldOxase/xan_DH_MoCoBD1"/>
</dbReference>
<protein>
    <submittedName>
        <fullName evidence="2">Molybdopterin cofactor-binding domain-containing protein</fullName>
    </submittedName>
</protein>
<evidence type="ECO:0000259" key="1">
    <source>
        <dbReference type="SMART" id="SM01008"/>
    </source>
</evidence>
<accession>A0AAW9RC88</accession>
<name>A0AAW9RC88_9GAMM</name>
<gene>
    <name evidence="2" type="ORF">V3330_06420</name>
</gene>
<dbReference type="InterPro" id="IPR052516">
    <property type="entry name" value="N-heterocyclic_Hydroxylase"/>
</dbReference>
<dbReference type="PIRSF" id="PIRSF036389">
    <property type="entry name" value="IOR_B"/>
    <property type="match status" value="1"/>
</dbReference>
<dbReference type="SMART" id="SM01008">
    <property type="entry name" value="Ald_Xan_dh_C"/>
    <property type="match status" value="1"/>
</dbReference>
<dbReference type="InterPro" id="IPR000674">
    <property type="entry name" value="Ald_Oxase/Xan_DH_a/b"/>
</dbReference>
<evidence type="ECO:0000313" key="2">
    <source>
        <dbReference type="EMBL" id="MEJ8567256.1"/>
    </source>
</evidence>
<dbReference type="Pfam" id="PF20256">
    <property type="entry name" value="MoCoBD_2"/>
    <property type="match status" value="2"/>
</dbReference>
<dbReference type="Gene3D" id="3.90.1170.50">
    <property type="entry name" value="Aldehyde oxidase/xanthine dehydrogenase, a/b hammerhead"/>
    <property type="match status" value="1"/>
</dbReference>
<feature type="domain" description="Aldehyde oxidase/xanthine dehydrogenase a/b hammerhead" evidence="1">
    <location>
        <begin position="220"/>
        <end position="310"/>
    </location>
</feature>
<dbReference type="SUPFAM" id="SSF56003">
    <property type="entry name" value="Molybdenum cofactor-binding domain"/>
    <property type="match status" value="2"/>
</dbReference>
<dbReference type="Gene3D" id="3.30.365.10">
    <property type="entry name" value="Aldehyde oxidase/xanthine dehydrogenase, molybdopterin binding domain"/>
    <property type="match status" value="4"/>
</dbReference>
<dbReference type="GO" id="GO:0016491">
    <property type="term" value="F:oxidoreductase activity"/>
    <property type="evidence" value="ECO:0007669"/>
    <property type="project" value="InterPro"/>
</dbReference>
<dbReference type="InterPro" id="IPR006311">
    <property type="entry name" value="TAT_signal"/>
</dbReference>
<dbReference type="EMBL" id="JAZHOG010000003">
    <property type="protein sequence ID" value="MEJ8567256.1"/>
    <property type="molecule type" value="Genomic_DNA"/>
</dbReference>
<dbReference type="PANTHER" id="PTHR47495">
    <property type="entry name" value="ALDEHYDE DEHYDROGENASE"/>
    <property type="match status" value="1"/>
</dbReference>
<evidence type="ECO:0000313" key="3">
    <source>
        <dbReference type="Proteomes" id="UP001359886"/>
    </source>
</evidence>
<dbReference type="InterPro" id="IPR012368">
    <property type="entry name" value="OxRdtase_Mopterin-bd_su_IorB"/>
</dbReference>
<comment type="caution">
    <text evidence="2">The sequence shown here is derived from an EMBL/GenBank/DDBJ whole genome shotgun (WGS) entry which is preliminary data.</text>
</comment>
<sequence length="755" mass="81180">MAASERNECLTEVDLGRRRFLISGATAAGGLLVGSPALHAMASAAGGGAAKIGHYIELLPDGDVIIGVAQPEIGQGVRTSLPMLVAEELDVEWSRVRIEQMPLGIVVTPDGASWKYGGQGVGGSTSITDAWPYLREVGATARRLLIQAAANRWQIEPAQCRTEPGFVVCESLGQRFGYAELAAEAAELPVPESPPTFKNPAEYRIVGTPQSVIDARDIVTGKARYGIDTHVEGMRYASIERSPWLDGTVASLDDSAARAVPGVVDVVVVEGPEPGAPFHILATGVAVVATSTWAAFKGREALEIEWERGPHTAESTEGFWAQCRNLLDKPGQVVRNDGDLDAALGAAATVVEARYELPYVNHAPLEPQNCFAHVSGDRVRIIAPTQMPSGANRAAHGVTGFPRENISVDMTRVGGGFGRRLTNDYVAEATVISQKTGLPIQLVWTREDDVQHDFYRPSGLHEMKAGVDANGRITAWTQRLASASKYYRRSGVEPDKLFEAELYVDDFPAGIVENLRLEWFDVQSGVPRGSWRAPAHTANAFVLQSFIDEVAHATGQDPLQLRLDLYGANRELPYGQHGGPTFNPWRLSRLLRHIADEIGYGDTRPAGRGVGLASHFTFGGYAAHAVEVTVGDRGDLRIDRIVAAVDCGLVVNPRGVEAQLQGGTCDGLSTALNQQITVRNGQIVQSNFDDYPLLRLADVPRTVETHILPYGDTPTGMGEIGIPTLAPALANAIFAASGVRIRKLPLLDQLKRAMS</sequence>
<organism evidence="2 3">
    <name type="scientific">Elongatibacter sediminis</name>
    <dbReference type="NCBI Taxonomy" id="3119006"/>
    <lineage>
        <taxon>Bacteria</taxon>
        <taxon>Pseudomonadati</taxon>
        <taxon>Pseudomonadota</taxon>
        <taxon>Gammaproteobacteria</taxon>
        <taxon>Chromatiales</taxon>
        <taxon>Wenzhouxiangellaceae</taxon>
        <taxon>Elongatibacter</taxon>
    </lineage>
</organism>
<dbReference type="Proteomes" id="UP001359886">
    <property type="component" value="Unassembled WGS sequence"/>
</dbReference>
<reference evidence="2 3" key="1">
    <citation type="submission" date="2024-02" db="EMBL/GenBank/DDBJ databases">
        <title>A novel Wenzhouxiangellaceae bacterium, isolated from coastal sediments.</title>
        <authorList>
            <person name="Du Z.-J."/>
            <person name="Ye Y.-Q."/>
            <person name="Zhang X.-Y."/>
        </authorList>
    </citation>
    <scope>NUCLEOTIDE SEQUENCE [LARGE SCALE GENOMIC DNA]</scope>
    <source>
        <strain evidence="2 3">CH-27</strain>
    </source>
</reference>
<keyword evidence="3" id="KW-1185">Reference proteome</keyword>